<reference evidence="1 2" key="1">
    <citation type="journal article" date="2022" name="Res Sq">
        <title>Evolution of multicellular longitudinally dividing oral cavity symbionts (Neisseriaceae).</title>
        <authorList>
            <person name="Nyongesa S."/>
            <person name="Weber P."/>
            <person name="Bernet E."/>
            <person name="Pullido F."/>
            <person name="Nieckarz M."/>
            <person name="Delaby M."/>
            <person name="Nieves C."/>
            <person name="Viehboeck T."/>
            <person name="Krause N."/>
            <person name="Rivera-Millot A."/>
            <person name="Nakamura A."/>
            <person name="Vischer N."/>
            <person name="VanNieuwenhze M."/>
            <person name="Brun Y."/>
            <person name="Cava F."/>
            <person name="Bulgheresi S."/>
            <person name="Veyrier F."/>
        </authorList>
    </citation>
    <scope>NUCLEOTIDE SEQUENCE [LARGE SCALE GENOMIC DNA]</scope>
    <source>
        <strain evidence="1 2">SN4</strain>
    </source>
</reference>
<organism evidence="1 2">
    <name type="scientific">Vitreoscilla massiliensis</name>
    <dbReference type="NCBI Taxonomy" id="1689272"/>
    <lineage>
        <taxon>Bacteria</taxon>
        <taxon>Pseudomonadati</taxon>
        <taxon>Pseudomonadota</taxon>
        <taxon>Betaproteobacteria</taxon>
        <taxon>Neisseriales</taxon>
        <taxon>Neisseriaceae</taxon>
        <taxon>Vitreoscilla</taxon>
    </lineage>
</organism>
<gene>
    <name evidence="1" type="ORF">LVJ82_12990</name>
</gene>
<accession>A0ABY4E236</accession>
<sequence length="253" mass="29308">MQAVIQTKLRHIARERHIQILWAIESGSRAWGFASPDSDYDVRAVYVQAPEQYLQVDAAEEGFEWIEDDWFDVGAWDLRKTLRLLRGSNAVVLEWLQSPQIYEGDLEFHAQIWDLAQAYFQPKNALYHYRGIAKTASAAFQDDDAIRLKKWFYVLRPLLAALWVAQRQTIPPMTLDELLQGQDSDTQQRVWDLVMFKNEQAEAHVFTPDAALQQLIANLWQQTEVVLPERDIADGADINAFFRNWVGRDAECV</sequence>
<dbReference type="PANTHER" id="PTHR34817:SF2">
    <property type="entry name" value="NUCLEOTIDYLTRANSFERASE"/>
    <property type="match status" value="1"/>
</dbReference>
<dbReference type="Pfam" id="PF10127">
    <property type="entry name" value="RlaP"/>
    <property type="match status" value="1"/>
</dbReference>
<proteinExistence type="predicted"/>
<dbReference type="InterPro" id="IPR018775">
    <property type="entry name" value="RlaP"/>
</dbReference>
<dbReference type="RefSeq" id="WP_058357935.1">
    <property type="nucleotide sequence ID" value="NZ_CABKVG010000010.1"/>
</dbReference>
<dbReference type="Proteomes" id="UP000832011">
    <property type="component" value="Chromosome"/>
</dbReference>
<name>A0ABY4E236_9NEIS</name>
<dbReference type="PANTHER" id="PTHR34817">
    <property type="entry name" value="NUCLEOTIDYLTRANSFERASE"/>
    <property type="match status" value="1"/>
</dbReference>
<evidence type="ECO:0000313" key="2">
    <source>
        <dbReference type="Proteomes" id="UP000832011"/>
    </source>
</evidence>
<protein>
    <submittedName>
        <fullName evidence="1">Nucleotidyltransferase domain-containing protein</fullName>
    </submittedName>
</protein>
<keyword evidence="2" id="KW-1185">Reference proteome</keyword>
<evidence type="ECO:0000313" key="1">
    <source>
        <dbReference type="EMBL" id="UOO88383.1"/>
    </source>
</evidence>
<dbReference type="EMBL" id="CP091511">
    <property type="protein sequence ID" value="UOO88383.1"/>
    <property type="molecule type" value="Genomic_DNA"/>
</dbReference>